<sequence length="65" mass="7279">MRDARYSGAPLCQQAGRRCEGGLRDQMNAWTGQPAKRVADSLCLRKRKECKDIPSTDGTVRLTVR</sequence>
<proteinExistence type="predicted"/>
<keyword evidence="3" id="KW-1185">Reference proteome</keyword>
<reference evidence="1 3" key="1">
    <citation type="journal article" date="2014" name="BMC Genomics">
        <title>Genome sequence of Anopheles sinensis provides insight into genetics basis of mosquito competence for malaria parasites.</title>
        <authorList>
            <person name="Zhou D."/>
            <person name="Zhang D."/>
            <person name="Ding G."/>
            <person name="Shi L."/>
            <person name="Hou Q."/>
            <person name="Ye Y."/>
            <person name="Xu Y."/>
            <person name="Zhou H."/>
            <person name="Xiong C."/>
            <person name="Li S."/>
            <person name="Yu J."/>
            <person name="Hong S."/>
            <person name="Yu X."/>
            <person name="Zou P."/>
            <person name="Chen C."/>
            <person name="Chang X."/>
            <person name="Wang W."/>
            <person name="Lv Y."/>
            <person name="Sun Y."/>
            <person name="Ma L."/>
            <person name="Shen B."/>
            <person name="Zhu C."/>
        </authorList>
    </citation>
    <scope>NUCLEOTIDE SEQUENCE [LARGE SCALE GENOMIC DNA]</scope>
</reference>
<dbReference type="Proteomes" id="UP000030765">
    <property type="component" value="Unassembled WGS sequence"/>
</dbReference>
<dbReference type="EMBL" id="KE525267">
    <property type="protein sequence ID" value="KFB44044.1"/>
    <property type="molecule type" value="Genomic_DNA"/>
</dbReference>
<gene>
    <name evidence="1" type="ORF">ZHAS_00011874</name>
</gene>
<dbReference type="VEuPathDB" id="VectorBase:ASIC011874"/>
<protein>
    <submittedName>
        <fullName evidence="1 2">Uncharacterized protein</fullName>
    </submittedName>
</protein>
<accession>A0A084W1F0</accession>
<evidence type="ECO:0000313" key="2">
    <source>
        <dbReference type="EnsemblMetazoa" id="ASIC011874-PA"/>
    </source>
</evidence>
<dbReference type="AlphaFoldDB" id="A0A084W1F0"/>
<organism evidence="1">
    <name type="scientific">Anopheles sinensis</name>
    <name type="common">Mosquito</name>
    <dbReference type="NCBI Taxonomy" id="74873"/>
    <lineage>
        <taxon>Eukaryota</taxon>
        <taxon>Metazoa</taxon>
        <taxon>Ecdysozoa</taxon>
        <taxon>Arthropoda</taxon>
        <taxon>Hexapoda</taxon>
        <taxon>Insecta</taxon>
        <taxon>Pterygota</taxon>
        <taxon>Neoptera</taxon>
        <taxon>Endopterygota</taxon>
        <taxon>Diptera</taxon>
        <taxon>Nematocera</taxon>
        <taxon>Culicoidea</taxon>
        <taxon>Culicidae</taxon>
        <taxon>Anophelinae</taxon>
        <taxon>Anopheles</taxon>
    </lineage>
</organism>
<reference evidence="2" key="2">
    <citation type="submission" date="2020-05" db="UniProtKB">
        <authorList>
            <consortium name="EnsemblMetazoa"/>
        </authorList>
    </citation>
    <scope>IDENTIFICATION</scope>
</reference>
<dbReference type="EMBL" id="ATLV01019319">
    <property type="status" value="NOT_ANNOTATED_CDS"/>
    <property type="molecule type" value="Genomic_DNA"/>
</dbReference>
<dbReference type="EnsemblMetazoa" id="ASIC011874-RA">
    <property type="protein sequence ID" value="ASIC011874-PA"/>
    <property type="gene ID" value="ASIC011874"/>
</dbReference>
<name>A0A084W1F0_ANOSI</name>
<evidence type="ECO:0000313" key="3">
    <source>
        <dbReference type="Proteomes" id="UP000030765"/>
    </source>
</evidence>
<evidence type="ECO:0000313" key="1">
    <source>
        <dbReference type="EMBL" id="KFB44044.1"/>
    </source>
</evidence>